<organism evidence="1">
    <name type="scientific">uncultured Sporomusa sp</name>
    <dbReference type="NCBI Taxonomy" id="307249"/>
    <lineage>
        <taxon>Bacteria</taxon>
        <taxon>Bacillati</taxon>
        <taxon>Bacillota</taxon>
        <taxon>Negativicutes</taxon>
        <taxon>Selenomonadales</taxon>
        <taxon>Sporomusaceae</taxon>
        <taxon>Sporomusa</taxon>
        <taxon>environmental samples</taxon>
    </lineage>
</organism>
<dbReference type="AlphaFoldDB" id="A0A212LWA4"/>
<gene>
    <name evidence="1" type="ORF">KL86SPO_40234</name>
</gene>
<accession>A0A212LWA4</accession>
<evidence type="ECO:0000313" key="1">
    <source>
        <dbReference type="EMBL" id="SCM81750.1"/>
    </source>
</evidence>
<name>A0A212LWA4_9FIRM</name>
<sequence>MERKLKKALLSTIGSYNTLLKQLDDPAITPARTAELMAARAALLQVLQHFANAEYLECIDGQWRIKVIVVMDRSVDS</sequence>
<dbReference type="RefSeq" id="WP_075752899.1">
    <property type="nucleotide sequence ID" value="NZ_LT608335.1"/>
</dbReference>
<proteinExistence type="predicted"/>
<reference evidence="1" key="1">
    <citation type="submission" date="2016-08" db="EMBL/GenBank/DDBJ databases">
        <authorList>
            <person name="Seilhamer J.J."/>
        </authorList>
    </citation>
    <scope>NUCLEOTIDE SEQUENCE</scope>
    <source>
        <strain evidence="1">86</strain>
    </source>
</reference>
<dbReference type="EMBL" id="FMJE01000004">
    <property type="protein sequence ID" value="SCM81750.1"/>
    <property type="molecule type" value="Genomic_DNA"/>
</dbReference>
<protein>
    <submittedName>
        <fullName evidence="1">Uncharacterized protein</fullName>
    </submittedName>
</protein>